<dbReference type="HOGENOM" id="CLU_3212045_0_0_9"/>
<evidence type="ECO:0000313" key="4">
    <source>
        <dbReference type="Proteomes" id="UP000194131"/>
    </source>
</evidence>
<dbReference type="Proteomes" id="UP000001753">
    <property type="component" value="Chromosome"/>
</dbReference>
<evidence type="ECO:0000313" key="2">
    <source>
        <dbReference type="EMBL" id="EEL71371.1"/>
    </source>
</evidence>
<proteinExistence type="predicted"/>
<reference evidence="3 4" key="2">
    <citation type="submission" date="2016-12" db="EMBL/GenBank/DDBJ databases">
        <title>Genome Sequences of Twelve Sporeforming Bacillus Species Isolated from Foods.</title>
        <authorList>
            <person name="De Jong A."/>
            <person name="Holsappel S."/>
            <person name="Kuipers O.P."/>
        </authorList>
    </citation>
    <scope>NUCLEOTIDE SEQUENCE [LARGE SCALE GENOMIC DNA]</scope>
    <source>
        <strain evidence="3 4">S3E15</strain>
    </source>
</reference>
<accession>C2XSD9</accession>
<keyword evidence="1" id="KW-0472">Membrane</keyword>
<evidence type="ECO:0000313" key="3">
    <source>
        <dbReference type="EMBL" id="OSX95683.1"/>
    </source>
</evidence>
<name>A0A0D6SU48_BACMY</name>
<evidence type="ECO:0000256" key="1">
    <source>
        <dbReference type="SAM" id="Phobius"/>
    </source>
</evidence>
<accession>A0A0A0WRR5</accession>
<dbReference type="KEGG" id="bww:bwei_3226"/>
<organism evidence="2">
    <name type="scientific">Bacillus mycoides</name>
    <dbReference type="NCBI Taxonomy" id="1405"/>
    <lineage>
        <taxon>Bacteria</taxon>
        <taxon>Bacillati</taxon>
        <taxon>Bacillota</taxon>
        <taxon>Bacilli</taxon>
        <taxon>Bacillales</taxon>
        <taxon>Bacillaceae</taxon>
        <taxon>Bacillus</taxon>
        <taxon>Bacillus cereus group</taxon>
    </lineage>
</organism>
<dbReference type="Proteomes" id="UP000194131">
    <property type="component" value="Unassembled WGS sequence"/>
</dbReference>
<protein>
    <submittedName>
        <fullName evidence="2">Uncharacterized protein</fullName>
    </submittedName>
</protein>
<gene>
    <name evidence="2" type="ORF">bcere0026_16060</name>
    <name evidence="3" type="ORF">S3E15_02161</name>
</gene>
<reference evidence="2" key="1">
    <citation type="journal article" date="2012" name="Genome Res.">
        <title>Genomic characterization of the Bacillus cereus sensu lato species: Backdrop to the evolution of Bacillus anthracis.</title>
        <authorList>
            <person name="Zwick M.E."/>
            <person name="Joseph S.J."/>
            <person name="Didelot X."/>
            <person name="Chen P.E."/>
            <person name="Bishop-Lilly K.A."/>
            <person name="Stewart A.C."/>
            <person name="Willner K."/>
            <person name="Nolan N."/>
            <person name="Lentz S."/>
            <person name="Thomason M.K."/>
            <person name="Sozhamannan S."/>
            <person name="Mateczun A.J."/>
            <person name="Du L."/>
            <person name="Read T.D."/>
        </authorList>
    </citation>
    <scope>NUCLEOTIDE SEQUENCE [LARGE SCALE GENOMIC DNA]</scope>
    <source>
        <strain evidence="2">AH603</strain>
    </source>
</reference>
<sequence>MGMKRSGCYEKSREEVHHIYFFSISFSYEGTKAFAFVPFLLQSI</sequence>
<keyword evidence="1" id="KW-1133">Transmembrane helix</keyword>
<accession>C2PUD5</accession>
<keyword evidence="1" id="KW-0812">Transmembrane</keyword>
<dbReference type="AlphaFoldDB" id="A0A0D6SU48"/>
<accession>A0A0D6SU48</accession>
<dbReference type="EMBL" id="ACMP01000056">
    <property type="protein sequence ID" value="EEL71371.1"/>
    <property type="molecule type" value="Genomic_DNA"/>
</dbReference>
<comment type="caution">
    <text evidence="2">The sequence shown here is derived from an EMBL/GenBank/DDBJ whole genome shotgun (WGS) entry which is preliminary data.</text>
</comment>
<feature type="transmembrane region" description="Helical" evidence="1">
    <location>
        <begin position="20"/>
        <end position="41"/>
    </location>
</feature>
<dbReference type="EMBL" id="MRWU01000002">
    <property type="protein sequence ID" value="OSX95683.1"/>
    <property type="molecule type" value="Genomic_DNA"/>
</dbReference>